<dbReference type="InterPro" id="IPR023187">
    <property type="entry name" value="Tscrpt_reg_MarR-type_CS"/>
</dbReference>
<name>A0A846MCU6_9SPHN</name>
<dbReference type="Pfam" id="PF12802">
    <property type="entry name" value="MarR_2"/>
    <property type="match status" value="1"/>
</dbReference>
<dbReference type="PANTHER" id="PTHR33164">
    <property type="entry name" value="TRANSCRIPTIONAL REGULATOR, MARR FAMILY"/>
    <property type="match status" value="1"/>
</dbReference>
<dbReference type="SUPFAM" id="SSF46785">
    <property type="entry name" value="Winged helix' DNA-binding domain"/>
    <property type="match status" value="1"/>
</dbReference>
<proteinExistence type="predicted"/>
<feature type="domain" description="HTH marR-type" evidence="4">
    <location>
        <begin position="38"/>
        <end position="173"/>
    </location>
</feature>
<keyword evidence="6" id="KW-1185">Reference proteome</keyword>
<dbReference type="PANTHER" id="PTHR33164:SF44">
    <property type="entry name" value="TRANSCRIPTIONAL REGULATORY PROTEIN"/>
    <property type="match status" value="1"/>
</dbReference>
<gene>
    <name evidence="5" type="ORF">FHS54_002994</name>
</gene>
<dbReference type="SMART" id="SM00347">
    <property type="entry name" value="HTH_MARR"/>
    <property type="match status" value="1"/>
</dbReference>
<dbReference type="PROSITE" id="PS50995">
    <property type="entry name" value="HTH_MARR_2"/>
    <property type="match status" value="1"/>
</dbReference>
<dbReference type="GO" id="GO:0006950">
    <property type="term" value="P:response to stress"/>
    <property type="evidence" value="ECO:0007669"/>
    <property type="project" value="TreeGrafter"/>
</dbReference>
<evidence type="ECO:0000259" key="4">
    <source>
        <dbReference type="PROSITE" id="PS50995"/>
    </source>
</evidence>
<dbReference type="GO" id="GO:0003700">
    <property type="term" value="F:DNA-binding transcription factor activity"/>
    <property type="evidence" value="ECO:0007669"/>
    <property type="project" value="InterPro"/>
</dbReference>
<comment type="caution">
    <text evidence="5">The sequence shown here is derived from an EMBL/GenBank/DDBJ whole genome shotgun (WGS) entry which is preliminary data.</text>
</comment>
<dbReference type="GO" id="GO:0003677">
    <property type="term" value="F:DNA binding"/>
    <property type="evidence" value="ECO:0007669"/>
    <property type="project" value="UniProtKB-KW"/>
</dbReference>
<dbReference type="AlphaFoldDB" id="A0A846MCU6"/>
<dbReference type="PROSITE" id="PS01117">
    <property type="entry name" value="HTH_MARR_1"/>
    <property type="match status" value="1"/>
</dbReference>
<accession>A0A846MCU6</accession>
<reference evidence="5 6" key="1">
    <citation type="submission" date="2020-03" db="EMBL/GenBank/DDBJ databases">
        <title>Genomic Encyclopedia of Type Strains, Phase IV (KMG-IV): sequencing the most valuable type-strain genomes for metagenomic binning, comparative biology and taxonomic classification.</title>
        <authorList>
            <person name="Goeker M."/>
        </authorList>
    </citation>
    <scope>NUCLEOTIDE SEQUENCE [LARGE SCALE GENOMIC DNA]</scope>
    <source>
        <strain evidence="5 6">DSM 21299</strain>
    </source>
</reference>
<dbReference type="EMBL" id="JAASQR010000004">
    <property type="protein sequence ID" value="NIJ17994.1"/>
    <property type="molecule type" value="Genomic_DNA"/>
</dbReference>
<keyword evidence="2 5" id="KW-0238">DNA-binding</keyword>
<evidence type="ECO:0000313" key="5">
    <source>
        <dbReference type="EMBL" id="NIJ17994.1"/>
    </source>
</evidence>
<dbReference type="InterPro" id="IPR036388">
    <property type="entry name" value="WH-like_DNA-bd_sf"/>
</dbReference>
<organism evidence="5 6">
    <name type="scientific">Sphingobium vermicomposti</name>
    <dbReference type="NCBI Taxonomy" id="529005"/>
    <lineage>
        <taxon>Bacteria</taxon>
        <taxon>Pseudomonadati</taxon>
        <taxon>Pseudomonadota</taxon>
        <taxon>Alphaproteobacteria</taxon>
        <taxon>Sphingomonadales</taxon>
        <taxon>Sphingomonadaceae</taxon>
        <taxon>Sphingobium</taxon>
    </lineage>
</organism>
<dbReference type="InterPro" id="IPR000835">
    <property type="entry name" value="HTH_MarR-typ"/>
</dbReference>
<dbReference type="Proteomes" id="UP000576821">
    <property type="component" value="Unassembled WGS sequence"/>
</dbReference>
<evidence type="ECO:0000256" key="1">
    <source>
        <dbReference type="ARBA" id="ARBA00023015"/>
    </source>
</evidence>
<dbReference type="PRINTS" id="PR00598">
    <property type="entry name" value="HTHMARR"/>
</dbReference>
<keyword evidence="1" id="KW-0805">Transcription regulation</keyword>
<sequence length="186" mass="20684">MRTFEPPVLEMTGMTASSSTISSSSTQVTPASPLFLRENEIRRGIEMLYFGYSALTRSIDEGLAAQGLGRAHHRTLYFISRQPDLAVKDLLRLLAITKQSLGRVLTDLIERGYIESRPGPNDRRQKLLRLSPAGQELEAELFRALREKMAAAYAQAGQGSVTGFWRVLEGLIPDADRSMVFGLRGR</sequence>
<evidence type="ECO:0000256" key="3">
    <source>
        <dbReference type="ARBA" id="ARBA00023163"/>
    </source>
</evidence>
<dbReference type="InterPro" id="IPR036390">
    <property type="entry name" value="WH_DNA-bd_sf"/>
</dbReference>
<keyword evidence="3" id="KW-0804">Transcription</keyword>
<evidence type="ECO:0000313" key="6">
    <source>
        <dbReference type="Proteomes" id="UP000576821"/>
    </source>
</evidence>
<protein>
    <submittedName>
        <fullName evidence="5">DNA-binding MarR family transcriptional regulator</fullName>
    </submittedName>
</protein>
<evidence type="ECO:0000256" key="2">
    <source>
        <dbReference type="ARBA" id="ARBA00023125"/>
    </source>
</evidence>
<dbReference type="InterPro" id="IPR039422">
    <property type="entry name" value="MarR/SlyA-like"/>
</dbReference>
<dbReference type="Gene3D" id="1.10.10.10">
    <property type="entry name" value="Winged helix-like DNA-binding domain superfamily/Winged helix DNA-binding domain"/>
    <property type="match status" value="1"/>
</dbReference>